<name>A0A818L4W0_9BILA</name>
<feature type="region of interest" description="Disordered" evidence="15">
    <location>
        <begin position="3642"/>
        <end position="3689"/>
    </location>
</feature>
<evidence type="ECO:0000256" key="6">
    <source>
        <dbReference type="ARBA" id="ARBA00022737"/>
    </source>
</evidence>
<keyword evidence="13" id="KW-0407">Ion channel</keyword>
<keyword evidence="7" id="KW-0106">Calcium</keyword>
<feature type="domain" description="B30.2/SPRY" evidence="17">
    <location>
        <begin position="578"/>
        <end position="809"/>
    </location>
</feature>
<evidence type="ECO:0000256" key="15">
    <source>
        <dbReference type="SAM" id="MobiDB-lite"/>
    </source>
</evidence>
<dbReference type="PROSITE" id="PS00018">
    <property type="entry name" value="EF_HAND_1"/>
    <property type="match status" value="2"/>
</dbReference>
<dbReference type="InterPro" id="IPR003032">
    <property type="entry name" value="Ryanodine_rcpt"/>
</dbReference>
<dbReference type="Proteomes" id="UP000663868">
    <property type="component" value="Unassembled WGS sequence"/>
</dbReference>
<dbReference type="PROSITE" id="PS50919">
    <property type="entry name" value="MIR"/>
    <property type="match status" value="1"/>
</dbReference>
<evidence type="ECO:0000256" key="12">
    <source>
        <dbReference type="ARBA" id="ARBA00023286"/>
    </source>
</evidence>
<keyword evidence="12" id="KW-1071">Ligand-gated ion channel</keyword>
<dbReference type="PANTHER" id="PTHR46399:SF8">
    <property type="entry name" value="B30.2_SPRY DOMAIN-CONTAINING PROTEIN"/>
    <property type="match status" value="1"/>
</dbReference>
<dbReference type="SUPFAM" id="SSF82109">
    <property type="entry name" value="MIR domain"/>
    <property type="match status" value="2"/>
</dbReference>
<evidence type="ECO:0000256" key="14">
    <source>
        <dbReference type="ARBA" id="ARBA00036634"/>
    </source>
</evidence>
<evidence type="ECO:0000256" key="3">
    <source>
        <dbReference type="ARBA" id="ARBA00022568"/>
    </source>
</evidence>
<feature type="transmembrane region" description="Helical" evidence="16">
    <location>
        <begin position="4875"/>
        <end position="4899"/>
    </location>
</feature>
<dbReference type="Pfam" id="PF08454">
    <property type="entry name" value="RIH_assoc"/>
    <property type="match status" value="1"/>
</dbReference>
<dbReference type="Pfam" id="PF08709">
    <property type="entry name" value="Ins145_P3_rec"/>
    <property type="match status" value="1"/>
</dbReference>
<feature type="domain" description="B30.2/SPRY" evidence="17">
    <location>
        <begin position="1491"/>
        <end position="1719"/>
    </location>
</feature>
<evidence type="ECO:0000256" key="7">
    <source>
        <dbReference type="ARBA" id="ARBA00022837"/>
    </source>
</evidence>
<dbReference type="InterPro" id="IPR013333">
    <property type="entry name" value="Ryan_recept"/>
</dbReference>
<dbReference type="PROSITE" id="PS50222">
    <property type="entry name" value="EF_HAND_2"/>
    <property type="match status" value="2"/>
</dbReference>
<dbReference type="FunFam" id="1.10.287.70:FF:000017">
    <property type="entry name" value="ryanodine receptor isoform X2"/>
    <property type="match status" value="1"/>
</dbReference>
<dbReference type="InterPro" id="IPR013320">
    <property type="entry name" value="ConA-like_dom_sf"/>
</dbReference>
<dbReference type="Gene3D" id="6.20.350.10">
    <property type="match status" value="1"/>
</dbReference>
<dbReference type="GO" id="GO:0030018">
    <property type="term" value="C:Z disc"/>
    <property type="evidence" value="ECO:0007669"/>
    <property type="project" value="TreeGrafter"/>
</dbReference>
<dbReference type="InterPro" id="IPR015925">
    <property type="entry name" value="Ryanodine_IP3_receptor"/>
</dbReference>
<dbReference type="Pfam" id="PF02026">
    <property type="entry name" value="RyR"/>
    <property type="match status" value="4"/>
</dbReference>
<evidence type="ECO:0000313" key="21">
    <source>
        <dbReference type="Proteomes" id="UP000663868"/>
    </source>
</evidence>
<reference evidence="20" key="1">
    <citation type="submission" date="2021-02" db="EMBL/GenBank/DDBJ databases">
        <authorList>
            <person name="Nowell W R."/>
        </authorList>
    </citation>
    <scope>NUCLEOTIDE SEQUENCE</scope>
</reference>
<feature type="transmembrane region" description="Helical" evidence="16">
    <location>
        <begin position="5154"/>
        <end position="5177"/>
    </location>
</feature>
<accession>A0A818L4W0</accession>
<evidence type="ECO:0000256" key="11">
    <source>
        <dbReference type="ARBA" id="ARBA00023136"/>
    </source>
</evidence>
<evidence type="ECO:0000256" key="2">
    <source>
        <dbReference type="ARBA" id="ARBA00022448"/>
    </source>
</evidence>
<dbReference type="Gene3D" id="1.10.238.10">
    <property type="entry name" value="EF-hand"/>
    <property type="match status" value="1"/>
</dbReference>
<dbReference type="SMART" id="SM00054">
    <property type="entry name" value="EFh"/>
    <property type="match status" value="2"/>
</dbReference>
<dbReference type="GO" id="GO:0006874">
    <property type="term" value="P:intracellular calcium ion homeostasis"/>
    <property type="evidence" value="ECO:0007669"/>
    <property type="project" value="InterPro"/>
</dbReference>
<keyword evidence="10" id="KW-0406">Ion transport</keyword>
<dbReference type="FunFam" id="1.10.490.160:FF:000003">
    <property type="entry name" value="Ryanodine receptor, isoform E"/>
    <property type="match status" value="1"/>
</dbReference>
<keyword evidence="3" id="KW-0109">Calcium transport</keyword>
<keyword evidence="6" id="KW-0677">Repeat</keyword>
<feature type="domain" description="MIR" evidence="19">
    <location>
        <begin position="100"/>
        <end position="154"/>
    </location>
</feature>
<evidence type="ECO:0000256" key="13">
    <source>
        <dbReference type="ARBA" id="ARBA00023303"/>
    </source>
</evidence>
<dbReference type="Pfam" id="PF02815">
    <property type="entry name" value="MIR"/>
    <property type="match status" value="1"/>
</dbReference>
<dbReference type="InterPro" id="IPR035910">
    <property type="entry name" value="RyR/IP3R_RIH_dom_sf"/>
</dbReference>
<feature type="region of interest" description="Disordered" evidence="15">
    <location>
        <begin position="1351"/>
        <end position="1446"/>
    </location>
</feature>
<dbReference type="GO" id="GO:0014808">
    <property type="term" value="P:release of sequestered calcium ion into cytosol by sarcoplasmic reticulum"/>
    <property type="evidence" value="ECO:0007669"/>
    <property type="project" value="TreeGrafter"/>
</dbReference>
<dbReference type="SUPFAM" id="SSF100909">
    <property type="entry name" value="IP3 receptor type 1 binding core, domain 2"/>
    <property type="match status" value="2"/>
</dbReference>
<dbReference type="Gene3D" id="2.80.10.50">
    <property type="match status" value="2"/>
</dbReference>
<keyword evidence="2" id="KW-0813">Transport</keyword>
<dbReference type="Gene3D" id="1.25.10.30">
    <property type="entry name" value="IP3 receptor type 1 binding core, RIH domain"/>
    <property type="match status" value="1"/>
</dbReference>
<comment type="catalytic activity">
    <reaction evidence="14">
        <text>Ca(2+)(in) = Ca(2+)(out)</text>
        <dbReference type="Rhea" id="RHEA:29671"/>
        <dbReference type="ChEBI" id="CHEBI:29108"/>
    </reaction>
</comment>
<evidence type="ECO:0000259" key="17">
    <source>
        <dbReference type="PROSITE" id="PS50188"/>
    </source>
</evidence>
<dbReference type="GO" id="GO:0005790">
    <property type="term" value="C:smooth endoplasmic reticulum"/>
    <property type="evidence" value="ECO:0007669"/>
    <property type="project" value="TreeGrafter"/>
</dbReference>
<dbReference type="InterPro" id="IPR013662">
    <property type="entry name" value="RIH_assoc-dom"/>
</dbReference>
<dbReference type="EMBL" id="CAJOBB010000122">
    <property type="protein sequence ID" value="CAF3572677.1"/>
    <property type="molecule type" value="Genomic_DNA"/>
</dbReference>
<dbReference type="SUPFAM" id="SSF49899">
    <property type="entry name" value="Concanavalin A-like lectins/glucanases"/>
    <property type="match status" value="2"/>
</dbReference>
<proteinExistence type="predicted"/>
<dbReference type="InterPro" id="IPR002048">
    <property type="entry name" value="EF_hand_dom"/>
</dbReference>
<dbReference type="InterPro" id="IPR016093">
    <property type="entry name" value="MIR_motif"/>
</dbReference>
<dbReference type="Pfam" id="PF01365">
    <property type="entry name" value="RYDR_ITPR"/>
    <property type="match status" value="2"/>
</dbReference>
<dbReference type="GO" id="GO:0042383">
    <property type="term" value="C:sarcolemma"/>
    <property type="evidence" value="ECO:0007669"/>
    <property type="project" value="TreeGrafter"/>
</dbReference>
<dbReference type="GO" id="GO:0034704">
    <property type="term" value="C:calcium channel complex"/>
    <property type="evidence" value="ECO:0007669"/>
    <property type="project" value="TreeGrafter"/>
</dbReference>
<gene>
    <name evidence="20" type="ORF">KXQ929_LOCUS3714</name>
</gene>
<evidence type="ECO:0000259" key="19">
    <source>
        <dbReference type="PROSITE" id="PS50919"/>
    </source>
</evidence>
<dbReference type="Pfam" id="PF06459">
    <property type="entry name" value="RR_TM4-6"/>
    <property type="match status" value="1"/>
</dbReference>
<dbReference type="SUPFAM" id="SSF47473">
    <property type="entry name" value="EF-hand"/>
    <property type="match status" value="1"/>
</dbReference>
<feature type="compositionally biased region" description="Polar residues" evidence="15">
    <location>
        <begin position="1356"/>
        <end position="1402"/>
    </location>
</feature>
<feature type="compositionally biased region" description="Polar residues" evidence="15">
    <location>
        <begin position="3662"/>
        <end position="3677"/>
    </location>
</feature>
<feature type="domain" description="EF-hand" evidence="18">
    <location>
        <begin position="4295"/>
        <end position="4323"/>
    </location>
</feature>
<dbReference type="InterPro" id="IPR043136">
    <property type="entry name" value="B30.2/SPRY_sf"/>
</dbReference>
<feature type="transmembrane region" description="Helical" evidence="16">
    <location>
        <begin position="5077"/>
        <end position="5100"/>
    </location>
</feature>
<dbReference type="Pfam" id="PF13499">
    <property type="entry name" value="EF-hand_7"/>
    <property type="match status" value="1"/>
</dbReference>
<evidence type="ECO:0000313" key="20">
    <source>
        <dbReference type="EMBL" id="CAF3572677.1"/>
    </source>
</evidence>
<dbReference type="InterPro" id="IPR003877">
    <property type="entry name" value="SPRY_dom"/>
</dbReference>
<dbReference type="GO" id="GO:0005219">
    <property type="term" value="F:ryanodine-sensitive calcium-release channel activity"/>
    <property type="evidence" value="ECO:0007669"/>
    <property type="project" value="InterPro"/>
</dbReference>
<organism evidence="20 21">
    <name type="scientific">Adineta steineri</name>
    <dbReference type="NCBI Taxonomy" id="433720"/>
    <lineage>
        <taxon>Eukaryota</taxon>
        <taxon>Metazoa</taxon>
        <taxon>Spiralia</taxon>
        <taxon>Gnathifera</taxon>
        <taxon>Rotifera</taxon>
        <taxon>Eurotatoria</taxon>
        <taxon>Bdelloidea</taxon>
        <taxon>Adinetida</taxon>
        <taxon>Adinetidae</taxon>
        <taxon>Adineta</taxon>
    </lineage>
</organism>
<feature type="compositionally biased region" description="Polar residues" evidence="15">
    <location>
        <begin position="1413"/>
        <end position="1443"/>
    </location>
</feature>
<dbReference type="InterPro" id="IPR005821">
    <property type="entry name" value="Ion_trans_dom"/>
</dbReference>
<dbReference type="SMART" id="SM00472">
    <property type="entry name" value="MIR"/>
    <property type="match status" value="4"/>
</dbReference>
<keyword evidence="9 16" id="KW-1133">Transmembrane helix</keyword>
<dbReference type="InterPro" id="IPR035761">
    <property type="entry name" value="SPRY1_RyR"/>
</dbReference>
<dbReference type="Pfam" id="PF00520">
    <property type="entry name" value="Ion_trans"/>
    <property type="match status" value="1"/>
</dbReference>
<evidence type="ECO:0000256" key="16">
    <source>
        <dbReference type="SAM" id="Phobius"/>
    </source>
</evidence>
<dbReference type="Gene3D" id="2.60.120.920">
    <property type="match status" value="3"/>
</dbReference>
<dbReference type="SMART" id="SM00449">
    <property type="entry name" value="SPRY"/>
    <property type="match status" value="3"/>
</dbReference>
<evidence type="ECO:0000256" key="9">
    <source>
        <dbReference type="ARBA" id="ARBA00022989"/>
    </source>
</evidence>
<dbReference type="InterPro" id="IPR048581">
    <property type="entry name" value="RYDR_Jsol"/>
</dbReference>
<feature type="domain" description="EF-hand" evidence="18">
    <location>
        <begin position="4326"/>
        <end position="4358"/>
    </location>
</feature>
<dbReference type="GO" id="GO:0006941">
    <property type="term" value="P:striated muscle contraction"/>
    <property type="evidence" value="ECO:0007669"/>
    <property type="project" value="TreeGrafter"/>
</dbReference>
<dbReference type="Pfam" id="PF00622">
    <property type="entry name" value="SPRY"/>
    <property type="match status" value="3"/>
</dbReference>
<feature type="region of interest" description="Disordered" evidence="15">
    <location>
        <begin position="1469"/>
        <end position="1504"/>
    </location>
</feature>
<feature type="compositionally biased region" description="Low complexity" evidence="15">
    <location>
        <begin position="3650"/>
        <end position="3661"/>
    </location>
</feature>
<dbReference type="InterPro" id="IPR011992">
    <property type="entry name" value="EF-hand-dom_pair"/>
</dbReference>
<feature type="domain" description="B30.2/SPRY" evidence="17">
    <location>
        <begin position="1039"/>
        <end position="1231"/>
    </location>
</feature>
<evidence type="ECO:0000256" key="4">
    <source>
        <dbReference type="ARBA" id="ARBA00022673"/>
    </source>
</evidence>
<sequence length="5284" mass="602002">MADEHMVGAEDDDVQFMRTEDRLCLSCVPVSGVKRMALSGEVFGNRMCYLEDISNEVCCPDLASCIFVLEQAVSVRALQEMVNTTSPEQSSASQGGQTTFRTLLYGHAVLLRHYHSQMYLSCLSTSTSNDKLAFDVGLKEDAQGESCWWTIHPASKQRSEGEKVRFNDDVILVSVFSERYLHAYMSTSERGRVNASFRQQVWSLVPISSGVARVKNPGFVLGGDVIRIVHGNMDHCITTPPPDSQVIDDSGSLFIKSGAACQQARSLWRIECFKIKWYSGFVGWSSLVRLRHVTSGLYLAVIGDENGPKVTCISKKNASAIAVTFEMKMTKEKQAEELTEQENLGVPTIKYGDTIVFIRHVDSDLWISYETLELTIKGIGKVEEKRIIPAVEGHMDDCFRLVRAQEQEQKTALVIRICNAILGRFNRTDPMSIDAEAVNHLLSKSDVVQALLQDLIGFFSQPSLTLDHEERQLRLKVLRNRQDLFQEEGMIRVLIAAINFFSERRDKALLLEGVEEKIENITNKLYVVLAALIKGNRTNCSNFAQSARLNWLVNRLQSQQASSGVLEVLHSVLVDSPEVLNMITESHILAILGLLDRNGRDPKVLDVLCSLCVNNGVAVRANQNLICENILQRRDLLLQTALVDHVACMRPNILVGVEDGESMYKKWYFEVVIDHIEQVTHVQPHIRIGWATTDFQPSPGHGDGFSSNGIGDNTHSYGFDGRHVWFAGRAYDVSNRVNLPTDNMQHIGFKKNDVIGCLLDLNIPEMWFSLNGLPVKGLLREFNLTGMFYPAISLSSRVSCRFIFGAEHGRFIHRPPEGAAPLYEAMLAKQKVTIEPCFSFGNIERNRLDGPTQFQHRIAFTPQPVRTSHIVLPIHLENVRDRLAENIHELWSMNKVSTGWHFGEYRDDAQKIHPCLTSFDRLPLTEKQYHTTTAMENLKSLLALGYHIGVEIKTDDRRLKYVKLPNAYVQSNGYKPQPLDLSSINLSTKMEELIETLAENTHNVWAAGRIKDGFTYGVADNPRQKRSPHLIPYAIVDDSIKKINRDTASETVKTLLAYGYTIDTPTGDIEDLNRRNKEAANTGNNERLTNYRTYRAEQTFAVTRGKWYYEVELLTSGRMLIGWANVSKLDAFYPLGTDPYGYGFDGLNARRFHHNVFDGFGKQWSKNDVVGCMIDLHDKTVSFSLNGELMLDNFGNETAFDGLEVDDIGFVPALTSFSGQKARLNFGQDVNTLKYFTSCGLQEGYEPFCVNMTRSLTFWYSNFIPRFEIVKSNSPSFELTRVNASRDNPPLIKLQSRLFGTLEKVEFEFLRLSLPLCCHDTFTPRHITLERRQLALQEYIESQEEKRAFMFPGTSIPGTRTKSFSHGTSDTMDSHLTNQTDTNPNFLSPDSIANKSGRNPTNLLVKFRDQSSSKKGPTPSASTQSMTNGNGQTHLANGSSTSESMDRLNKANMKASTSKLNNFFHRFAKEPQPTTNDPQGKTTKRTVKVSSTSTSSTTPQVQPQSVLKVPTINSPTTPGGTTIKQSNAINTRRSFTDNEAEFNDQANDFDHDEIRAINEHVYEYYYAVRILPGQNPRSVFVGWVTSRFKPILQKEILSDDTLPTSTNKLSKLIRRCTITQTGEDGSILESVNRQDAYMFCASDLLENMPDQEGVARRVVNGLVIGCLCDVSTGHLTFYVNGKESAQKLEVEPSTKLYPAVFVEPTVKELLQFELGRIKNCLPLTAALFPSLNREERFLPQLPSRLNLQSLLHCHWSRVPNANLRCQQLKLSDVRGWSVFVEDPVQMQAVYIPEDDRCTDILGLVEDEDNLNFCSNTLTLYNAICAQGNNRVSHEICKLVDEKQLMYCVKNPYLCGAIRIGIHNLLIALHFEPHVKARSLTSNEFIIPLSSLLRKNHLSRSQISAEQQHVMAQSTYIPAMENFLSVRPKLIKEEDFKIERERKLLVPPPFNVVVLKEYVMNSLTDAIGRNSSHLRDPVGGSYSNWLVPLLQLVDALLVMGLLEINDIQQLLHLIDPTSFGLDSDKHLDEGLLQMKLDEPVKLQLCYVLQHLCNYQLQYRIEGTIAFSEEFVGRLQSDQKRRYGVLKESSLPPALMAKKTREFRCPPKDQMQALLDFKSSADDAPVGNEDMQEEIKDMLKNYHSNLLVLQQVAEATDENNNVSKLTKTNENDHVEQVSLFSRLLEILIRHALTKKVDQKLMNNQLKQLMWKPTKTLCEVIKATVIKWGRATHIADPILIREMFKLIYNQYDGIGEISRCLERTYIINEKSVPDIKLLLRKLSIVRALLTVQMDSDEEGIMIACLNDIMDNRVFYQHPDLMRSLCVHETVMAIMVNRLNKSKQEQTSMASANDVEGLAQTNEGGENQEIHPAKEDKVELVTTCCKFLSYFCRTSRHNQRAMFEHLSYLLENSSMLLSRPSLRGSAPLDVASASVMDNNELALALRESHLEKIASYLSRCGTTRNEELFLQGYHDIGWDPVDGERFLDFLKFCVWVNGEPVEENADLVVRLLIRRPDCLGPALRGEGGGLLKAIREGIAQSLYIARRQNSDDPVIQAAYQEIIDDESMHNLNEEYDRLQVRLPYEDDEEYIDLGAAELSFYAILVELLGRCAPSEETIKMGKPNAIRAKSILKSLVSMHDLEGVLGLKFLLPNDNSMPPGLQPAHKMSIILFLERVYGIPDQETFFRLVEDAFLPDIRAATILDMAAIAESDMALALNRYLCTSVITIMTAHAHYFDDCDHRASLLESTLHTVYRLSKCRSLTKNQLDIICDFLLAFASQLKPSMMTPLLRKLVHDVPALTDQTIVPLRMLTQWYERCSRYYSVAATEEEKRLTMLLFQKIFDALASRAYDPELFGKALPCLTAIGSALSPDYSYSINQQDNLDHEREKVEMSRSYEPNPADTSNVVLTPELEEFVKAYGESVHDQWSYAKMEQGWIYGEQINDKYRQHPNLKPYKILDKKDTAKLEDPIREALKSIEKLQFRLEKTDTGMTRIATKPLQRKKQKDKVGPDYIPKAMDFASVTMNREMQDLSEALAQNAHEIWARQMKNRLAAIGGGLHSRLVPYDLLTDKEKQKDLRFYQDLVKYLNIFGYRIVKKPIEDEPISGALAALITSTTSLSVSNISHTNEKRFAYSLLEKLLEYVERASSTMQNYKESSKFSLHESYRLSTKDVKFFGKVVLPLVEKYFQAHRDYFITPSSLKTGSGYATVKEKEMSCSLFCKLAFLLRQKFGAFGNEVNIAVRCLKVLVRAIDVSSVMKNSQEMVRASLLPLFNNIAEDLNQTVQNLEQQRFSHIKGTLQRGTTSLSYIHMVLLPVLSSMLDHLGKNNYGVDVFENEIQLAGYKILNALWIIGTQGIKFVDREWIIEELNRHRPLLGDCLSSFASCFPIAFFEPEFNGNNKHASNISQLSPEANDVMTNIARTIPHLTKVIADIEEHSESRATYDDAPYVVEVILPCVCSYLPHWWSVGPQKTKQSTEPKVTNVTADHMNSILGSILKLINNNIDSAEAPWMKRIAGYTQSIILNSSTSLLEPYFLPVSQRLKAKCEDLYAQEQSLKHATRLESSEREDLEASLMKNYEILVRDLYAFGPLLIKFVDIHRSYWLKNGDLSANKLYNDMAEVFSTWCKSKYFKREELNFVSQHEIDNTSMLMPSGTNQTSANTATTSDPTTMKSPNDASNNGALSVKQKRKKRRLDKEKFTSLSVACIKRLLPLGMNTFGGREQELVQLAKHKMIDTKTAQDEKIENPTEEQMVLDLTSDQEENIEEFLRDIFFAQEQGEIVNKNNWQSALYRKIGSKSHQTGIIHSQATSIKNMLKMAKVLFGLNLVDHPPTHQRNTWRKLVSSQRKKAIMACFRMAPLHSVPRHRAMNMFLRAYRELWLEAEEDTRARLIEHLCEEYQEVNDQEVTTIKEESETETEVLTLTMTIKPDPLRQLLQCLNRAATTAQVFSITDDIVYLSYSTIMSKSCVIEEDNDDDGAEEVKSFQEQEMEKQKLLYEQNRLANRGAAETVLLYISASKGENNEMLNRTLQLGISLLHGGNREVQKRMLDYLKETRDVGCFTSLATLMANCSVLDLDTFERCIKAEVLGVGSEGMAGEKNLHDADFTISLFRFCQLLCEGHNLEFQNYLRSQPGSNTNVNIIICTVDYLLSLQESLMDFYWHYSGKETVDAHGKENFCRAINVAKQVFNTLTEYIQGPCPQNQLALANSRLWDAISGFLYIFAHMQRKLSLDPMQIELLRELMKLQKDMIIMLLSMLEGNVLNGPIGKQMVDTLIESQSNVELLLQFFDIFLKMKGLTTSEAFQEFDLNKDGFISPKEFRKAMEAQKMYTNQDIDYILMCVDTNQDGKIDFMEFTERFHNPAKDIGFNMAVLLINLSEHMPHDTRLQRLMDKAKSFLSYFSEFLGRIEIKGGAGYIERVYFEITESNIEQWNKPHIKESKKAFLHFNVNQTDDKEKLEQFINFCEDTIFEMQHAVALSGEEDDQQTQTAPFSDDETGSPPPPNEPVKLALSYIWSGIKGLFHLLRPSTIRNGYHQFRQMTFKDIIKSLFSLFIYIMRLLFIILIYALSLHVFFIMRYSLPKRWYYHLERLFKRFIKKIDKNNLLNYKKHRTLTYCIWNLMAGEEQPEVKQERVALPPPTKRRDLHLPSVNIAQAGFSSAEESAPTINAFGIGLSSDSEPNHKISSMEESINILNFDSVQTFDSDQKPLFVNNIDSSLGQATPSSVTTSTHMIPLTQHTQHQHSITASVPHQPQLTTTIHMSPNVIEKSKQALQVNIQAEYQQKPSIINQNGAGLVEDDDFIPPEPPARKDYGKKALALVARNYHQLKFMALCLAFVINFLMLFYKAMPLAAAATESVPPDAIERIDEDDDEVIMMDPKNFYMVYLLQISAFLHSSIAFLMMISYYKLKVPLVIFKREKEIARKLEFEGAWLIDQQSENSSWILSYLSREWHKLVISSKSFPDSYWDKFVKKKVRNKYSDQFDYDELSRFLGMEKNDTPGKFEIVKPVETGLWGKIQSIDIRYQVWKWGVIFTDNSFLYVFFYFIFSVIGNFSYFVFAIHLLDVAISVKALSTILKSITHNGRQLLLTIMLMAVLVYLYTVIAFNFFRKFYTKEEDEEKEENCKDMFTCFKFHLYSGIRAGGGIGDELESPNGDPLELYRIIFDITFFFFIIVILLAIIQGLIIDAFGDLREQLDSVKETLESKCFICGIGQDYFDKEPHGFETHTTAEHNFANYMFFLTHLLNKPDTEHTGQESYVWEMYQSRKWDFFPVGDCFRRQYEPGGGGATSTES</sequence>
<evidence type="ECO:0000256" key="8">
    <source>
        <dbReference type="ARBA" id="ARBA00022951"/>
    </source>
</evidence>
<feature type="compositionally biased region" description="Low complexity" evidence="15">
    <location>
        <begin position="1488"/>
        <end position="1504"/>
    </location>
</feature>
<dbReference type="InterPro" id="IPR000699">
    <property type="entry name" value="RIH_dom"/>
</dbReference>
<dbReference type="InterPro" id="IPR001870">
    <property type="entry name" value="B30.2/SPRY"/>
</dbReference>
<keyword evidence="11 16" id="KW-0472">Membrane</keyword>
<evidence type="ECO:0000256" key="5">
    <source>
        <dbReference type="ARBA" id="ARBA00022692"/>
    </source>
</evidence>
<feature type="transmembrane region" description="Helical" evidence="16">
    <location>
        <begin position="4822"/>
        <end position="4841"/>
    </location>
</feature>
<protein>
    <recommendedName>
        <fullName evidence="22">Ryanodine receptor</fullName>
    </recommendedName>
</protein>
<dbReference type="Gene3D" id="1.10.490.160">
    <property type="match status" value="2"/>
</dbReference>
<dbReference type="InterPro" id="IPR036300">
    <property type="entry name" value="MIR_dom_sf"/>
</dbReference>
<comment type="caution">
    <text evidence="20">The sequence shown here is derived from an EMBL/GenBank/DDBJ whole genome shotgun (WGS) entry which is preliminary data.</text>
</comment>
<dbReference type="CDD" id="cd00051">
    <property type="entry name" value="EFh"/>
    <property type="match status" value="1"/>
</dbReference>
<dbReference type="PRINTS" id="PR00795">
    <property type="entry name" value="RYANODINER"/>
</dbReference>
<dbReference type="FunFam" id="1.10.238.10:FF:000132">
    <property type="entry name" value="Ryanodine receptor 44F"/>
    <property type="match status" value="1"/>
</dbReference>
<evidence type="ECO:0000256" key="1">
    <source>
        <dbReference type="ARBA" id="ARBA00004326"/>
    </source>
</evidence>
<keyword evidence="4" id="KW-0107">Calcium channel</keyword>
<dbReference type="PANTHER" id="PTHR46399">
    <property type="entry name" value="B30.2/SPRY DOMAIN-CONTAINING PROTEIN"/>
    <property type="match status" value="1"/>
</dbReference>
<evidence type="ECO:0000256" key="10">
    <source>
        <dbReference type="ARBA" id="ARBA00023065"/>
    </source>
</evidence>
<keyword evidence="8" id="KW-0703">Sarcoplasmic reticulum</keyword>
<dbReference type="Pfam" id="PF21119">
    <property type="entry name" value="RYDR_Jsol"/>
    <property type="match status" value="1"/>
</dbReference>
<dbReference type="GO" id="GO:0005509">
    <property type="term" value="F:calcium ion binding"/>
    <property type="evidence" value="ECO:0007669"/>
    <property type="project" value="InterPro"/>
</dbReference>
<dbReference type="InterPro" id="IPR018247">
    <property type="entry name" value="EF_Hand_1_Ca_BS"/>
</dbReference>
<dbReference type="InterPro" id="IPR014821">
    <property type="entry name" value="Ins145_P3_rcpt"/>
</dbReference>
<dbReference type="PROSITE" id="PS50188">
    <property type="entry name" value="B302_SPRY"/>
    <property type="match status" value="3"/>
</dbReference>
<evidence type="ECO:0000259" key="18">
    <source>
        <dbReference type="PROSITE" id="PS50222"/>
    </source>
</evidence>
<dbReference type="GO" id="GO:0033017">
    <property type="term" value="C:sarcoplasmic reticulum membrane"/>
    <property type="evidence" value="ECO:0007669"/>
    <property type="project" value="UniProtKB-SubCell"/>
</dbReference>
<dbReference type="CDD" id="cd12877">
    <property type="entry name" value="SPRY1_RyR"/>
    <property type="match status" value="1"/>
</dbReference>
<dbReference type="InterPro" id="IPR009460">
    <property type="entry name" value="Ryanrecept_TM4-6"/>
</dbReference>
<feature type="transmembrane region" description="Helical" evidence="16">
    <location>
        <begin position="4545"/>
        <end position="4569"/>
    </location>
</feature>
<comment type="subcellular location">
    <subcellularLocation>
        <location evidence="1">Sarcoplasmic reticulum membrane</location>
        <topology evidence="1">Multi-pass membrane protein</topology>
    </subcellularLocation>
</comment>
<keyword evidence="5 16" id="KW-0812">Transmembrane</keyword>
<evidence type="ECO:0008006" key="22">
    <source>
        <dbReference type="Google" id="ProtNLM"/>
    </source>
</evidence>